<keyword evidence="2" id="KW-1185">Reference proteome</keyword>
<organism evidence="1 2">
    <name type="scientific">Clostridium tetanomorphum</name>
    <dbReference type="NCBI Taxonomy" id="1553"/>
    <lineage>
        <taxon>Bacteria</taxon>
        <taxon>Bacillati</taxon>
        <taxon>Bacillota</taxon>
        <taxon>Clostridia</taxon>
        <taxon>Eubacteriales</taxon>
        <taxon>Clostridiaceae</taxon>
        <taxon>Clostridium</taxon>
    </lineage>
</organism>
<dbReference type="Pfam" id="PF14022">
    <property type="entry name" value="DUF4238"/>
    <property type="match status" value="1"/>
</dbReference>
<comment type="caution">
    <text evidence="1">The sequence shown here is derived from an EMBL/GenBank/DDBJ whole genome shotgun (WGS) entry which is preliminary data.</text>
</comment>
<name>A0A923E804_CLOTT</name>
<gene>
    <name evidence="1" type="ORF">HGG79_03095</name>
</gene>
<protein>
    <submittedName>
        <fullName evidence="1">DUF4238 domain-containing protein</fullName>
    </submittedName>
</protein>
<evidence type="ECO:0000313" key="1">
    <source>
        <dbReference type="EMBL" id="MBC2396769.1"/>
    </source>
</evidence>
<dbReference type="Proteomes" id="UP000563151">
    <property type="component" value="Unassembled WGS sequence"/>
</dbReference>
<accession>A0A923E804</accession>
<dbReference type="AlphaFoldDB" id="A0A923E804"/>
<dbReference type="InterPro" id="IPR025332">
    <property type="entry name" value="DUF4238"/>
</dbReference>
<sequence>MGNKPNQQYVWQKYLKVWENDSKIPFITGDQPVINIHASLIKHVETTDLALYYPLSPTMSLLITKEQLCNTKCSIERVKEYNDMVERQSLELIFANDELALHPYILH</sequence>
<reference evidence="1 2" key="1">
    <citation type="submission" date="2020-04" db="EMBL/GenBank/DDBJ databases">
        <title>Genomic insights into acetone-butanol-ethanol (ABE) fermentation by sequencing solventogenic clostridia strains.</title>
        <authorList>
            <person name="Brown S."/>
        </authorList>
    </citation>
    <scope>NUCLEOTIDE SEQUENCE [LARGE SCALE GENOMIC DNA]</scope>
    <source>
        <strain evidence="1 2">DJ011</strain>
    </source>
</reference>
<proteinExistence type="predicted"/>
<dbReference type="RefSeq" id="WP_162175677.1">
    <property type="nucleotide sequence ID" value="NZ_JAAZWO010000003.1"/>
</dbReference>
<dbReference type="EMBL" id="JAAZWO010000003">
    <property type="protein sequence ID" value="MBC2396769.1"/>
    <property type="molecule type" value="Genomic_DNA"/>
</dbReference>
<evidence type="ECO:0000313" key="2">
    <source>
        <dbReference type="Proteomes" id="UP000563151"/>
    </source>
</evidence>